<dbReference type="PRINTS" id="PR00996">
    <property type="entry name" value="CHERMTFRASE"/>
</dbReference>
<comment type="catalytic activity">
    <reaction evidence="1">
        <text>L-glutamyl-[protein] + S-adenosyl-L-methionine = [protein]-L-glutamate 5-O-methyl ester + S-adenosyl-L-homocysteine</text>
        <dbReference type="Rhea" id="RHEA:24452"/>
        <dbReference type="Rhea" id="RHEA-COMP:10208"/>
        <dbReference type="Rhea" id="RHEA-COMP:10311"/>
        <dbReference type="ChEBI" id="CHEBI:29973"/>
        <dbReference type="ChEBI" id="CHEBI:57856"/>
        <dbReference type="ChEBI" id="CHEBI:59789"/>
        <dbReference type="ChEBI" id="CHEBI:82795"/>
        <dbReference type="EC" id="2.1.1.80"/>
    </reaction>
</comment>
<reference evidence="7 8" key="1">
    <citation type="submission" date="2018-09" db="EMBL/GenBank/DDBJ databases">
        <authorList>
            <person name="Postec A."/>
        </authorList>
    </citation>
    <scope>NUCLEOTIDE SEQUENCE [LARGE SCALE GENOMIC DNA]</scope>
    <source>
        <strain evidence="7">70B-A</strain>
    </source>
</reference>
<proteinExistence type="predicted"/>
<dbReference type="PANTHER" id="PTHR24422">
    <property type="entry name" value="CHEMOTAXIS PROTEIN METHYLTRANSFERASE"/>
    <property type="match status" value="1"/>
</dbReference>
<dbReference type="Pfam" id="PF01739">
    <property type="entry name" value="CheR"/>
    <property type="match status" value="1"/>
</dbReference>
<dbReference type="InterPro" id="IPR022641">
    <property type="entry name" value="CheR_N"/>
</dbReference>
<dbReference type="Proteomes" id="UP000279029">
    <property type="component" value="Chromosome"/>
</dbReference>
<keyword evidence="3 7" id="KW-0489">Methyltransferase</keyword>
<dbReference type="SUPFAM" id="SSF53335">
    <property type="entry name" value="S-adenosyl-L-methionine-dependent methyltransferases"/>
    <property type="match status" value="1"/>
</dbReference>
<dbReference type="PROSITE" id="PS50123">
    <property type="entry name" value="CHER"/>
    <property type="match status" value="1"/>
</dbReference>
<dbReference type="InterPro" id="IPR036804">
    <property type="entry name" value="CheR_N_sf"/>
</dbReference>
<name>A0A3P7NXW2_9FIRM</name>
<dbReference type="Pfam" id="PF03705">
    <property type="entry name" value="CheR_N"/>
    <property type="match status" value="1"/>
</dbReference>
<keyword evidence="4 7" id="KW-0808">Transferase</keyword>
<dbReference type="GO" id="GO:0008983">
    <property type="term" value="F:protein-glutamate O-methyltransferase activity"/>
    <property type="evidence" value="ECO:0007669"/>
    <property type="project" value="UniProtKB-EC"/>
</dbReference>
<evidence type="ECO:0000256" key="3">
    <source>
        <dbReference type="ARBA" id="ARBA00022603"/>
    </source>
</evidence>
<dbReference type="AlphaFoldDB" id="A0A3P7NXW2"/>
<evidence type="ECO:0000256" key="4">
    <source>
        <dbReference type="ARBA" id="ARBA00022679"/>
    </source>
</evidence>
<dbReference type="SMART" id="SM00138">
    <property type="entry name" value="MeTrc"/>
    <property type="match status" value="1"/>
</dbReference>
<dbReference type="Gene3D" id="1.10.155.10">
    <property type="entry name" value="Chemotaxis receptor methyltransferase CheR, N-terminal domain"/>
    <property type="match status" value="1"/>
</dbReference>
<dbReference type="OrthoDB" id="9816309at2"/>
<dbReference type="EC" id="2.1.1.80" evidence="2"/>
<protein>
    <recommendedName>
        <fullName evidence="2">protein-glutamate O-methyltransferase</fullName>
        <ecNumber evidence="2">2.1.1.80</ecNumber>
    </recommendedName>
</protein>
<keyword evidence="5" id="KW-0949">S-adenosyl-L-methionine</keyword>
<dbReference type="KEGG" id="cbar:PATL70BA_0275"/>
<dbReference type="InterPro" id="IPR029063">
    <property type="entry name" value="SAM-dependent_MTases_sf"/>
</dbReference>
<dbReference type="GO" id="GO:0032259">
    <property type="term" value="P:methylation"/>
    <property type="evidence" value="ECO:0007669"/>
    <property type="project" value="UniProtKB-KW"/>
</dbReference>
<dbReference type="EMBL" id="LR130778">
    <property type="protein sequence ID" value="VDN46120.1"/>
    <property type="molecule type" value="Genomic_DNA"/>
</dbReference>
<dbReference type="InterPro" id="IPR022642">
    <property type="entry name" value="CheR_C"/>
</dbReference>
<feature type="domain" description="CheR-type methyltransferase" evidence="6">
    <location>
        <begin position="1"/>
        <end position="260"/>
    </location>
</feature>
<keyword evidence="8" id="KW-1185">Reference proteome</keyword>
<dbReference type="SUPFAM" id="SSF47757">
    <property type="entry name" value="Chemotaxis receptor methyltransferase CheR, N-terminal domain"/>
    <property type="match status" value="1"/>
</dbReference>
<evidence type="ECO:0000313" key="7">
    <source>
        <dbReference type="EMBL" id="VDN46120.1"/>
    </source>
</evidence>
<dbReference type="Gene3D" id="3.40.50.150">
    <property type="entry name" value="Vaccinia Virus protein VP39"/>
    <property type="match status" value="1"/>
</dbReference>
<evidence type="ECO:0000313" key="8">
    <source>
        <dbReference type="Proteomes" id="UP000279029"/>
    </source>
</evidence>
<dbReference type="PANTHER" id="PTHR24422:SF19">
    <property type="entry name" value="CHEMOTAXIS PROTEIN METHYLTRANSFERASE"/>
    <property type="match status" value="1"/>
</dbReference>
<accession>A0A3P7NXW2</accession>
<evidence type="ECO:0000259" key="6">
    <source>
        <dbReference type="PROSITE" id="PS50123"/>
    </source>
</evidence>
<evidence type="ECO:0000256" key="1">
    <source>
        <dbReference type="ARBA" id="ARBA00001541"/>
    </source>
</evidence>
<dbReference type="RefSeq" id="WP_125135686.1">
    <property type="nucleotide sequence ID" value="NZ_LR130778.1"/>
</dbReference>
<dbReference type="InterPro" id="IPR050903">
    <property type="entry name" value="Bact_Chemotaxis_MeTrfase"/>
</dbReference>
<gene>
    <name evidence="7" type="primary">cheR</name>
    <name evidence="7" type="ORF">PATL70BA_0275</name>
</gene>
<evidence type="ECO:0000256" key="2">
    <source>
        <dbReference type="ARBA" id="ARBA00012534"/>
    </source>
</evidence>
<sequence>MIKDYEGFKMEILSLTKIDLNAYKERQMKRRIDSLIKKNGVSDYDAYVKELKNNKEVYEEFINYLTINVSEFFRNTAQWDVLEKEIFPYIFNKFGKRIKVWSAACSTGDEPYSLAMVLSKFIPLNQIQIIATDIDKQILSKAREGIYNEKSIAGVPKEFKDKYFEKIGASFRVSDDIKKCITFKEHNLLKDAYPDQLDLIVCRNVLIYFTEEAKSDIYTKFNKSLKKEGILFVGSTEQIIQSQRYSFETNKSFFYKKIGDI</sequence>
<evidence type="ECO:0000256" key="5">
    <source>
        <dbReference type="ARBA" id="ARBA00022691"/>
    </source>
</evidence>
<organism evidence="7 8">
    <name type="scientific">Petrocella atlantisensis</name>
    <dbReference type="NCBI Taxonomy" id="2173034"/>
    <lineage>
        <taxon>Bacteria</taxon>
        <taxon>Bacillati</taxon>
        <taxon>Bacillota</taxon>
        <taxon>Clostridia</taxon>
        <taxon>Lachnospirales</taxon>
        <taxon>Vallitaleaceae</taxon>
        <taxon>Petrocella</taxon>
    </lineage>
</organism>
<dbReference type="InterPro" id="IPR000780">
    <property type="entry name" value="CheR_MeTrfase"/>
</dbReference>